<feature type="domain" description="SpoVT-AbrB" evidence="2">
    <location>
        <begin position="1"/>
        <end position="46"/>
    </location>
</feature>
<dbReference type="InterPro" id="IPR037914">
    <property type="entry name" value="SpoVT-AbrB_sf"/>
</dbReference>
<evidence type="ECO:0000313" key="3">
    <source>
        <dbReference type="EMBL" id="TFU14946.1"/>
    </source>
</evidence>
<dbReference type="InterPro" id="IPR007159">
    <property type="entry name" value="SpoVT-AbrB_dom"/>
</dbReference>
<accession>A0ABY2K785</accession>
<gene>
    <name evidence="3" type="ORF">E0489_11110</name>
</gene>
<evidence type="ECO:0000313" key="4">
    <source>
        <dbReference type="Proteomes" id="UP000297244"/>
    </source>
</evidence>
<proteinExistence type="predicted"/>
<dbReference type="Pfam" id="PF04014">
    <property type="entry name" value="MazE_antitoxin"/>
    <property type="match status" value="1"/>
</dbReference>
<dbReference type="SUPFAM" id="SSF89447">
    <property type="entry name" value="AbrB/MazE/MraZ-like"/>
    <property type="match status" value="1"/>
</dbReference>
<dbReference type="RefSeq" id="WP_038041848.1">
    <property type="nucleotide sequence ID" value="NZ_JAKEDU010000002.1"/>
</dbReference>
<comment type="caution">
    <text evidence="3">The sequence shown here is derived from an EMBL/GenBank/DDBJ whole genome shotgun (WGS) entry which is preliminary data.</text>
</comment>
<dbReference type="PROSITE" id="PS51740">
    <property type="entry name" value="SPOVT_ABRB"/>
    <property type="match status" value="1"/>
</dbReference>
<keyword evidence="1 3" id="KW-0238">DNA-binding</keyword>
<dbReference type="Proteomes" id="UP000297244">
    <property type="component" value="Unassembled WGS sequence"/>
</dbReference>
<dbReference type="GO" id="GO:0003677">
    <property type="term" value="F:DNA binding"/>
    <property type="evidence" value="ECO:0007669"/>
    <property type="project" value="UniProtKB-KW"/>
</dbReference>
<reference evidence="3 4" key="1">
    <citation type="submission" date="2019-03" db="EMBL/GenBank/DDBJ databases">
        <title>Thermus tengchongensis species for the arsenic transformation mechanism.</title>
        <authorList>
            <person name="Yuan G.C."/>
        </authorList>
    </citation>
    <scope>NUCLEOTIDE SEQUENCE [LARGE SCALE GENOMIC DNA]</scope>
    <source>
        <strain evidence="3 4">15Y</strain>
    </source>
</reference>
<dbReference type="Gene3D" id="2.10.260.10">
    <property type="match status" value="1"/>
</dbReference>
<name>A0ABY2K785_9DEIN</name>
<dbReference type="NCBIfam" id="TIGR01439">
    <property type="entry name" value="lp_hng_hel_AbrB"/>
    <property type="match status" value="1"/>
</dbReference>
<protein>
    <submittedName>
        <fullName evidence="3">AbrB/MazE/SpoVT family DNA-binding domain-containing protein</fullName>
    </submittedName>
</protein>
<keyword evidence="4" id="KW-1185">Reference proteome</keyword>
<organism evidence="3 4">
    <name type="scientific">Thermus tengchongensis</name>
    <dbReference type="NCBI Taxonomy" id="1214928"/>
    <lineage>
        <taxon>Bacteria</taxon>
        <taxon>Thermotogati</taxon>
        <taxon>Deinococcota</taxon>
        <taxon>Deinococci</taxon>
        <taxon>Thermales</taxon>
        <taxon>Thermaceae</taxon>
        <taxon>Thermus</taxon>
    </lineage>
</organism>
<dbReference type="SMART" id="SM00966">
    <property type="entry name" value="SpoVT_AbrB"/>
    <property type="match status" value="1"/>
</dbReference>
<dbReference type="EMBL" id="SKBL01000023">
    <property type="protein sequence ID" value="TFU14946.1"/>
    <property type="molecule type" value="Genomic_DNA"/>
</dbReference>
<evidence type="ECO:0000256" key="1">
    <source>
        <dbReference type="PROSITE-ProRule" id="PRU01076"/>
    </source>
</evidence>
<sequence length="84" mass="9270">MATVTLSPKYQITLPAEVRRALGLRPGEKLQVEVVEGEIRLRPVRPPVRELLQALLQAYPKEAEALGRATGHDAVGYVRALREG</sequence>
<evidence type="ECO:0000259" key="2">
    <source>
        <dbReference type="PROSITE" id="PS51740"/>
    </source>
</evidence>